<evidence type="ECO:0000259" key="2">
    <source>
        <dbReference type="Pfam" id="PF13473"/>
    </source>
</evidence>
<dbReference type="InterPro" id="IPR008972">
    <property type="entry name" value="Cupredoxin"/>
</dbReference>
<evidence type="ECO:0000256" key="1">
    <source>
        <dbReference type="SAM" id="Phobius"/>
    </source>
</evidence>
<dbReference type="InterPro" id="IPR028096">
    <property type="entry name" value="EfeO_Cupredoxin"/>
</dbReference>
<dbReference type="SUPFAM" id="SSF49503">
    <property type="entry name" value="Cupredoxins"/>
    <property type="match status" value="1"/>
</dbReference>
<dbReference type="AlphaFoldDB" id="A0A1M5AMZ7"/>
<proteinExistence type="predicted"/>
<keyword evidence="4" id="KW-1185">Reference proteome</keyword>
<feature type="domain" description="EfeO-type cupredoxin-like" evidence="2">
    <location>
        <begin position="44"/>
        <end position="129"/>
    </location>
</feature>
<dbReference type="STRING" id="112248.SAMN05444392_1155"/>
<dbReference type="RefSeq" id="WP_073157330.1">
    <property type="nucleotide sequence ID" value="NZ_FQVL01000015.1"/>
</dbReference>
<sequence>MLKSYRFWGYLLICFALGAFLLQSYLGKDRFSQGELKPVQEFHLFTVEFKSHGTEVYRWDPGTIVVKKEQPVRLHLHGLNGAQHHFSIPDTQVRGVVQKGQVTTVEFTPTREGTYPLICHNHQNATTQGPMIGYIQVVDD</sequence>
<dbReference type="Pfam" id="PF13473">
    <property type="entry name" value="Cupredoxin_1"/>
    <property type="match status" value="1"/>
</dbReference>
<name>A0A1M5AMZ7_9BACL</name>
<keyword evidence="1" id="KW-0472">Membrane</keyword>
<organism evidence="3 4">
    <name type="scientific">Seinonella peptonophila</name>
    <dbReference type="NCBI Taxonomy" id="112248"/>
    <lineage>
        <taxon>Bacteria</taxon>
        <taxon>Bacillati</taxon>
        <taxon>Bacillota</taxon>
        <taxon>Bacilli</taxon>
        <taxon>Bacillales</taxon>
        <taxon>Thermoactinomycetaceae</taxon>
        <taxon>Seinonella</taxon>
    </lineage>
</organism>
<dbReference type="EMBL" id="FQVL01000015">
    <property type="protein sequence ID" value="SHF31603.1"/>
    <property type="molecule type" value="Genomic_DNA"/>
</dbReference>
<evidence type="ECO:0000313" key="3">
    <source>
        <dbReference type="EMBL" id="SHF31603.1"/>
    </source>
</evidence>
<dbReference type="Gene3D" id="2.60.40.420">
    <property type="entry name" value="Cupredoxins - blue copper proteins"/>
    <property type="match status" value="1"/>
</dbReference>
<accession>A0A1M5AMZ7</accession>
<keyword evidence="1" id="KW-1133">Transmembrane helix</keyword>
<protein>
    <submittedName>
        <fullName evidence="3">Cupredoxin-like domain-containing protein</fullName>
    </submittedName>
</protein>
<feature type="transmembrane region" description="Helical" evidence="1">
    <location>
        <begin position="7"/>
        <end position="26"/>
    </location>
</feature>
<gene>
    <name evidence="3" type="ORF">SAMN05444392_1155</name>
</gene>
<keyword evidence="1" id="KW-0812">Transmembrane</keyword>
<dbReference type="Proteomes" id="UP000184476">
    <property type="component" value="Unassembled WGS sequence"/>
</dbReference>
<reference evidence="3 4" key="1">
    <citation type="submission" date="2016-11" db="EMBL/GenBank/DDBJ databases">
        <authorList>
            <person name="Jaros S."/>
            <person name="Januszkiewicz K."/>
            <person name="Wedrychowicz H."/>
        </authorList>
    </citation>
    <scope>NUCLEOTIDE SEQUENCE [LARGE SCALE GENOMIC DNA]</scope>
    <source>
        <strain evidence="3 4">DSM 44666</strain>
    </source>
</reference>
<evidence type="ECO:0000313" key="4">
    <source>
        <dbReference type="Proteomes" id="UP000184476"/>
    </source>
</evidence>